<dbReference type="PANTHER" id="PTHR32285">
    <property type="entry name" value="PROTEIN TRICHOME BIREFRINGENCE-LIKE 9-RELATED"/>
    <property type="match status" value="1"/>
</dbReference>
<evidence type="ECO:0000256" key="1">
    <source>
        <dbReference type="ARBA" id="ARBA00007727"/>
    </source>
</evidence>
<proteinExistence type="inferred from homology"/>
<feature type="domain" description="Trichome birefringence-like C-terminal" evidence="2">
    <location>
        <begin position="1"/>
        <end position="130"/>
    </location>
</feature>
<dbReference type="Proteomes" id="UP000187203">
    <property type="component" value="Unassembled WGS sequence"/>
</dbReference>
<accession>A0A1R3GS38</accession>
<sequence>MDPLVAYEKGLNTWAKWVDDNIDPSKTTVFFQGTSPDHWNINNEDGNTCAGVTQPASKASPSETIVAGQKIVEKVLGKMTNPVYFLNITNLSQLRPDGHPSKYGPLPNQNDCIYWCLSGVADTWNQLLYAFLLQLSN</sequence>
<evidence type="ECO:0000259" key="2">
    <source>
        <dbReference type="Pfam" id="PF13839"/>
    </source>
</evidence>
<dbReference type="GO" id="GO:0005794">
    <property type="term" value="C:Golgi apparatus"/>
    <property type="evidence" value="ECO:0007669"/>
    <property type="project" value="TreeGrafter"/>
</dbReference>
<comment type="caution">
    <text evidence="3">The sequence shown here is derived from an EMBL/GenBank/DDBJ whole genome shotgun (WGS) entry which is preliminary data.</text>
</comment>
<name>A0A1R3GS38_9ROSI</name>
<keyword evidence="4" id="KW-1185">Reference proteome</keyword>
<dbReference type="PANTHER" id="PTHR32285:SF372">
    <property type="entry name" value="PROTEIN TRICHOME BIREFRINGENCE-LIKE 43"/>
    <property type="match status" value="1"/>
</dbReference>
<dbReference type="EMBL" id="AWUE01021801">
    <property type="protein sequence ID" value="OMO60938.1"/>
    <property type="molecule type" value="Genomic_DNA"/>
</dbReference>
<dbReference type="InterPro" id="IPR029962">
    <property type="entry name" value="TBL"/>
</dbReference>
<dbReference type="AlphaFoldDB" id="A0A1R3GS38"/>
<protein>
    <submittedName>
        <fullName evidence="3">PC-Esterase</fullName>
    </submittedName>
</protein>
<dbReference type="Pfam" id="PF13839">
    <property type="entry name" value="PC-Esterase"/>
    <property type="match status" value="1"/>
</dbReference>
<organism evidence="3 4">
    <name type="scientific">Corchorus olitorius</name>
    <dbReference type="NCBI Taxonomy" id="93759"/>
    <lineage>
        <taxon>Eukaryota</taxon>
        <taxon>Viridiplantae</taxon>
        <taxon>Streptophyta</taxon>
        <taxon>Embryophyta</taxon>
        <taxon>Tracheophyta</taxon>
        <taxon>Spermatophyta</taxon>
        <taxon>Magnoliopsida</taxon>
        <taxon>eudicotyledons</taxon>
        <taxon>Gunneridae</taxon>
        <taxon>Pentapetalae</taxon>
        <taxon>rosids</taxon>
        <taxon>malvids</taxon>
        <taxon>Malvales</taxon>
        <taxon>Malvaceae</taxon>
        <taxon>Grewioideae</taxon>
        <taxon>Apeibeae</taxon>
        <taxon>Corchorus</taxon>
    </lineage>
</organism>
<evidence type="ECO:0000313" key="4">
    <source>
        <dbReference type="Proteomes" id="UP000187203"/>
    </source>
</evidence>
<dbReference type="STRING" id="93759.A0A1R3GS38"/>
<gene>
    <name evidence="3" type="ORF">COLO4_33665</name>
</gene>
<dbReference type="GO" id="GO:0016413">
    <property type="term" value="F:O-acetyltransferase activity"/>
    <property type="evidence" value="ECO:0007669"/>
    <property type="project" value="InterPro"/>
</dbReference>
<comment type="similarity">
    <text evidence="1">Belongs to the PC-esterase family. TBL subfamily.</text>
</comment>
<evidence type="ECO:0000313" key="3">
    <source>
        <dbReference type="EMBL" id="OMO60938.1"/>
    </source>
</evidence>
<reference evidence="4" key="1">
    <citation type="submission" date="2013-09" db="EMBL/GenBank/DDBJ databases">
        <title>Corchorus olitorius genome sequencing.</title>
        <authorList>
            <person name="Alam M."/>
            <person name="Haque M.S."/>
            <person name="Islam M.S."/>
            <person name="Emdad E.M."/>
            <person name="Islam M.M."/>
            <person name="Ahmed B."/>
            <person name="Halim A."/>
            <person name="Hossen Q.M.M."/>
            <person name="Hossain M.Z."/>
            <person name="Ahmed R."/>
            <person name="Khan M.M."/>
            <person name="Islam R."/>
            <person name="Rashid M.M."/>
            <person name="Khan S.A."/>
            <person name="Rahman M.S."/>
            <person name="Alam M."/>
            <person name="Yahiya A.S."/>
            <person name="Khan M.S."/>
            <person name="Azam M.S."/>
            <person name="Haque T."/>
            <person name="Lashkar M.Z.H."/>
            <person name="Akhand A.I."/>
            <person name="Morshed G."/>
            <person name="Roy S."/>
            <person name="Uddin K.S."/>
            <person name="Rabeya T."/>
            <person name="Hossain A.S."/>
            <person name="Chowdhury A."/>
            <person name="Snigdha A.R."/>
            <person name="Mortoza M.S."/>
            <person name="Matin S.A."/>
            <person name="Hoque S.M.E."/>
            <person name="Islam M.K."/>
            <person name="Roy D.K."/>
            <person name="Haider R."/>
            <person name="Moosa M.M."/>
            <person name="Elias S.M."/>
            <person name="Hasan A.M."/>
            <person name="Jahan S."/>
            <person name="Shafiuddin M."/>
            <person name="Mahmood N."/>
            <person name="Shommy N.S."/>
        </authorList>
    </citation>
    <scope>NUCLEOTIDE SEQUENCE [LARGE SCALE GENOMIC DNA]</scope>
    <source>
        <strain evidence="4">cv. O-4</strain>
    </source>
</reference>
<dbReference type="OrthoDB" id="630188at2759"/>
<dbReference type="InterPro" id="IPR026057">
    <property type="entry name" value="TBL_C"/>
</dbReference>